<proteinExistence type="predicted"/>
<organism evidence="1 2">
    <name type="scientific">Calocera viscosa (strain TUFC12733)</name>
    <dbReference type="NCBI Taxonomy" id="1330018"/>
    <lineage>
        <taxon>Eukaryota</taxon>
        <taxon>Fungi</taxon>
        <taxon>Dikarya</taxon>
        <taxon>Basidiomycota</taxon>
        <taxon>Agaricomycotina</taxon>
        <taxon>Dacrymycetes</taxon>
        <taxon>Dacrymycetales</taxon>
        <taxon>Dacrymycetaceae</taxon>
        <taxon>Calocera</taxon>
    </lineage>
</organism>
<evidence type="ECO:0000313" key="1">
    <source>
        <dbReference type="EMBL" id="KZO97424.1"/>
    </source>
</evidence>
<dbReference type="Proteomes" id="UP000076738">
    <property type="component" value="Unassembled WGS sequence"/>
</dbReference>
<reference evidence="1 2" key="1">
    <citation type="journal article" date="2016" name="Mol. Biol. Evol.">
        <title>Comparative Genomics of Early-Diverging Mushroom-Forming Fungi Provides Insights into the Origins of Lignocellulose Decay Capabilities.</title>
        <authorList>
            <person name="Nagy L.G."/>
            <person name="Riley R."/>
            <person name="Tritt A."/>
            <person name="Adam C."/>
            <person name="Daum C."/>
            <person name="Floudas D."/>
            <person name="Sun H."/>
            <person name="Yadav J.S."/>
            <person name="Pangilinan J."/>
            <person name="Larsson K.H."/>
            <person name="Matsuura K."/>
            <person name="Barry K."/>
            <person name="Labutti K."/>
            <person name="Kuo R."/>
            <person name="Ohm R.A."/>
            <person name="Bhattacharya S.S."/>
            <person name="Shirouzu T."/>
            <person name="Yoshinaga Y."/>
            <person name="Martin F.M."/>
            <person name="Grigoriev I.V."/>
            <person name="Hibbett D.S."/>
        </authorList>
    </citation>
    <scope>NUCLEOTIDE SEQUENCE [LARGE SCALE GENOMIC DNA]</scope>
    <source>
        <strain evidence="1 2">TUFC12733</strain>
    </source>
</reference>
<sequence>MNLRYYAGYVPHSRSSTASMRECAILAVTCIAAFALHDAVISNFPLEPDAEITL</sequence>
<evidence type="ECO:0000313" key="2">
    <source>
        <dbReference type="Proteomes" id="UP000076738"/>
    </source>
</evidence>
<protein>
    <submittedName>
        <fullName evidence="1">Uncharacterized protein</fullName>
    </submittedName>
</protein>
<dbReference type="EMBL" id="KV417280">
    <property type="protein sequence ID" value="KZO97424.1"/>
    <property type="molecule type" value="Genomic_DNA"/>
</dbReference>
<accession>A0A167N7G3</accession>
<gene>
    <name evidence="1" type="ORF">CALVIDRAFT_536438</name>
</gene>
<keyword evidence="2" id="KW-1185">Reference proteome</keyword>
<dbReference type="AlphaFoldDB" id="A0A167N7G3"/>
<name>A0A167N7G3_CALVF</name>